<keyword evidence="3" id="KW-1185">Reference proteome</keyword>
<dbReference type="PANTHER" id="PTHR23093">
    <property type="entry name" value="SIMILAR TO CHROMOSOME 3 OPEN READING FRAME 20"/>
    <property type="match status" value="1"/>
</dbReference>
<feature type="region of interest" description="Disordered" evidence="1">
    <location>
        <begin position="145"/>
        <end position="178"/>
    </location>
</feature>
<protein>
    <submittedName>
        <fullName evidence="4 5">Uncharacterized protein LOC116954553 isoform X1</fullName>
    </submittedName>
</protein>
<dbReference type="AlphaFoldDB" id="A0AAJ7U794"/>
<reference evidence="4 5" key="1">
    <citation type="submission" date="2025-04" db="UniProtKB">
        <authorList>
            <consortium name="RefSeq"/>
        </authorList>
    </citation>
    <scope>IDENTIFICATION</scope>
    <source>
        <tissue evidence="4 5">Sperm</tissue>
    </source>
</reference>
<dbReference type="PANTHER" id="PTHR23093:SF18">
    <property type="entry name" value="GLUTAMATE RICH 6"/>
    <property type="match status" value="1"/>
</dbReference>
<feature type="domain" description="FAM194 C-terminal" evidence="2">
    <location>
        <begin position="189"/>
        <end position="341"/>
    </location>
</feature>
<sequence>MENLLDIGESEEMQETAARTPVAEQSPDVPSEAAPCDRDACDGGARQRDGELRSQEDAATPCRSCGRPSEWHLHVAAGGRPERTWFCCEALWETVREAWGHEVPAPWHAEDAEGPNRAVLVQERRDRIVARILERQDELHRTVSFALPAPRRPPAHPTEPHSSARQPGAQPHARGPLIPGGVCAQRGEVVERFYEGGRKFSTFFADGTGHVLDPAGRVVLQAARGPGGRLVWVAWAQGGRVLAVLGAAGGGAVCVSASGGVRLVVTPSGGRCYGAGGWETRRWLWEDAAACGHHAHAPPLQPVDVPLGARAPRVRLLTREDAVLTYVARNRSVRLRVAYQPKPLPCGCLECEERQQTNWELSPLGAPPPPTVLLPSHSRAAAKRRREARTPRPPRPRRRATSGRWGPSWRGSGRRSAGCAGPDERPTPTRSDQAAWLRSPSRTWQSPGLASSPATDASGEPSLCWRSLVFLCCLPRCREAASPGHPSRRPSPLLRSRLRNS</sequence>
<feature type="compositionally biased region" description="Low complexity" evidence="1">
    <location>
        <begin position="402"/>
        <end position="421"/>
    </location>
</feature>
<feature type="compositionally biased region" description="Basic and acidic residues" evidence="1">
    <location>
        <begin position="35"/>
        <end position="56"/>
    </location>
</feature>
<feature type="region of interest" description="Disordered" evidence="1">
    <location>
        <begin position="480"/>
        <end position="501"/>
    </location>
</feature>
<feature type="compositionally biased region" description="Polar residues" evidence="1">
    <location>
        <begin position="440"/>
        <end position="455"/>
    </location>
</feature>
<dbReference type="Proteomes" id="UP001318040">
    <property type="component" value="Chromosome 55"/>
</dbReference>
<dbReference type="RefSeq" id="XP_032831038.1">
    <property type="nucleotide sequence ID" value="XM_032975147.1"/>
</dbReference>
<accession>A0AAJ7U794</accession>
<dbReference type="RefSeq" id="XP_032831039.1">
    <property type="nucleotide sequence ID" value="XM_032975148.1"/>
</dbReference>
<evidence type="ECO:0000256" key="1">
    <source>
        <dbReference type="SAM" id="MobiDB-lite"/>
    </source>
</evidence>
<evidence type="ECO:0000313" key="5">
    <source>
        <dbReference type="RefSeq" id="XP_032831039.1"/>
    </source>
</evidence>
<evidence type="ECO:0000313" key="4">
    <source>
        <dbReference type="RefSeq" id="XP_032831038.1"/>
    </source>
</evidence>
<evidence type="ECO:0000313" key="3">
    <source>
        <dbReference type="Proteomes" id="UP001318040"/>
    </source>
</evidence>
<organism evidence="3 5">
    <name type="scientific">Petromyzon marinus</name>
    <name type="common">Sea lamprey</name>
    <dbReference type="NCBI Taxonomy" id="7757"/>
    <lineage>
        <taxon>Eukaryota</taxon>
        <taxon>Metazoa</taxon>
        <taxon>Chordata</taxon>
        <taxon>Craniata</taxon>
        <taxon>Vertebrata</taxon>
        <taxon>Cyclostomata</taxon>
        <taxon>Hyperoartia</taxon>
        <taxon>Petromyzontiformes</taxon>
        <taxon>Petromyzontidae</taxon>
        <taxon>Petromyzon</taxon>
    </lineage>
</organism>
<proteinExistence type="predicted"/>
<dbReference type="SUPFAM" id="SSF50969">
    <property type="entry name" value="YVTN repeat-like/Quinoprotein amine dehydrogenase"/>
    <property type="match status" value="1"/>
</dbReference>
<dbReference type="InterPro" id="IPR011044">
    <property type="entry name" value="Quino_amine_DH_bsu"/>
</dbReference>
<gene>
    <name evidence="4 5" type="primary">LOC116954553</name>
</gene>
<name>A0AAJ7U794_PETMA</name>
<dbReference type="KEGG" id="pmrn:116954553"/>
<dbReference type="Pfam" id="PF14977">
    <property type="entry name" value="FAM194"/>
    <property type="match status" value="1"/>
</dbReference>
<evidence type="ECO:0000259" key="2">
    <source>
        <dbReference type="Pfam" id="PF14977"/>
    </source>
</evidence>
<feature type="region of interest" description="Disordered" evidence="1">
    <location>
        <begin position="360"/>
        <end position="459"/>
    </location>
</feature>
<feature type="compositionally biased region" description="Basic residues" evidence="1">
    <location>
        <begin position="380"/>
        <end position="401"/>
    </location>
</feature>
<dbReference type="InterPro" id="IPR029281">
    <property type="entry name" value="FAM194_C"/>
</dbReference>
<feature type="region of interest" description="Disordered" evidence="1">
    <location>
        <begin position="1"/>
        <end position="68"/>
    </location>
</feature>